<keyword evidence="2" id="KW-0540">Nuclease</keyword>
<protein>
    <submittedName>
        <fullName evidence="2">Exonuclease domain-containing protein</fullName>
    </submittedName>
</protein>
<accession>A0ABW1SSL0</accession>
<dbReference type="Pfam" id="PF00533">
    <property type="entry name" value="BRCT"/>
    <property type="match status" value="1"/>
</dbReference>
<evidence type="ECO:0000313" key="2">
    <source>
        <dbReference type="EMBL" id="MFC6207162.1"/>
    </source>
</evidence>
<evidence type="ECO:0000259" key="1">
    <source>
        <dbReference type="PROSITE" id="PS50172"/>
    </source>
</evidence>
<comment type="caution">
    <text evidence="2">The sequence shown here is derived from an EMBL/GenBank/DDBJ whole genome shotgun (WGS) entry which is preliminary data.</text>
</comment>
<keyword evidence="2" id="KW-0378">Hydrolase</keyword>
<sequence>MIVAKTYKDDFDRTVTLVDSKKKSQFNLDQLTSGEIVALWWSAKYRTTAYIPKYFKQIYAIDIPWQRKIFEKFGYLETSDDRYNLTEKGQNLLDSYNWIVQEHIDNTGIFNSGRRLLSQKDISNALSIGSGFNIPDNGILPNDFISLDIETTGLESSDNIIQLSATHVLNGIEVNYFDTYVHGSNNISTFIKSLTNITEADLANAPTLEQVKSEFTKFVGKLPIVGWNIKRFDIPFLSSRGINFFDNDIIDLLYVVRRYNHGGINNTLTTVKRMLGVKSLAHNSLADARATVLVGKLISNFKQVVPSKKISSSKYSSSEVFEYDDDSPIFDGLRFIFTGSIEDGSYNRKQMEYIVKKHGGIVTGSLSKNVNYFIQGIQVSANLTDGEHSSKELKFQELQKNGVDIYKTDGRGFEKLLASYKCTALL</sequence>
<feature type="domain" description="BRCT" evidence="1">
    <location>
        <begin position="325"/>
        <end position="374"/>
    </location>
</feature>
<dbReference type="GO" id="GO:0004527">
    <property type="term" value="F:exonuclease activity"/>
    <property type="evidence" value="ECO:0007669"/>
    <property type="project" value="UniProtKB-KW"/>
</dbReference>
<evidence type="ECO:0000313" key="3">
    <source>
        <dbReference type="Proteomes" id="UP001596254"/>
    </source>
</evidence>
<keyword evidence="2" id="KW-0269">Exonuclease</keyword>
<organism evidence="2 3">
    <name type="scientific">Levilactobacillus tongjiangensis</name>
    <dbReference type="NCBI Taxonomy" id="2486023"/>
    <lineage>
        <taxon>Bacteria</taxon>
        <taxon>Bacillati</taxon>
        <taxon>Bacillota</taxon>
        <taxon>Bacilli</taxon>
        <taxon>Lactobacillales</taxon>
        <taxon>Lactobacillaceae</taxon>
        <taxon>Levilactobacillus</taxon>
    </lineage>
</organism>
<dbReference type="InterPro" id="IPR001357">
    <property type="entry name" value="BRCT_dom"/>
</dbReference>
<dbReference type="PANTHER" id="PTHR30231:SF41">
    <property type="entry name" value="DNA POLYMERASE III SUBUNIT EPSILON"/>
    <property type="match status" value="1"/>
</dbReference>
<dbReference type="InterPro" id="IPR013520">
    <property type="entry name" value="Ribonucl_H"/>
</dbReference>
<keyword evidence="3" id="KW-1185">Reference proteome</keyword>
<dbReference type="Pfam" id="PF00929">
    <property type="entry name" value="RNase_T"/>
    <property type="match status" value="1"/>
</dbReference>
<dbReference type="InterPro" id="IPR012337">
    <property type="entry name" value="RNaseH-like_sf"/>
</dbReference>
<dbReference type="PROSITE" id="PS50172">
    <property type="entry name" value="BRCT"/>
    <property type="match status" value="1"/>
</dbReference>
<reference evidence="3" key="1">
    <citation type="journal article" date="2019" name="Int. J. Syst. Evol. Microbiol.">
        <title>The Global Catalogue of Microorganisms (GCM) 10K type strain sequencing project: providing services to taxonomists for standard genome sequencing and annotation.</title>
        <authorList>
            <consortium name="The Broad Institute Genomics Platform"/>
            <consortium name="The Broad Institute Genome Sequencing Center for Infectious Disease"/>
            <person name="Wu L."/>
            <person name="Ma J."/>
        </authorList>
    </citation>
    <scope>NUCLEOTIDE SEQUENCE [LARGE SCALE GENOMIC DNA]</scope>
    <source>
        <strain evidence="3">CCM 8905</strain>
    </source>
</reference>
<dbReference type="SMART" id="SM00479">
    <property type="entry name" value="EXOIII"/>
    <property type="match status" value="1"/>
</dbReference>
<dbReference type="PANTHER" id="PTHR30231">
    <property type="entry name" value="DNA POLYMERASE III SUBUNIT EPSILON"/>
    <property type="match status" value="1"/>
</dbReference>
<dbReference type="SUPFAM" id="SSF53098">
    <property type="entry name" value="Ribonuclease H-like"/>
    <property type="match status" value="1"/>
</dbReference>
<dbReference type="Gene3D" id="3.40.50.10190">
    <property type="entry name" value="BRCT domain"/>
    <property type="match status" value="1"/>
</dbReference>
<dbReference type="EMBL" id="JBHSSK010000021">
    <property type="protein sequence ID" value="MFC6207162.1"/>
    <property type="molecule type" value="Genomic_DNA"/>
</dbReference>
<dbReference type="InterPro" id="IPR036420">
    <property type="entry name" value="BRCT_dom_sf"/>
</dbReference>
<dbReference type="Gene3D" id="3.30.420.10">
    <property type="entry name" value="Ribonuclease H-like superfamily/Ribonuclease H"/>
    <property type="match status" value="1"/>
</dbReference>
<dbReference type="RefSeq" id="WP_125693290.1">
    <property type="nucleotide sequence ID" value="NZ_JBHSSK010000021.1"/>
</dbReference>
<dbReference type="Proteomes" id="UP001596254">
    <property type="component" value="Unassembled WGS sequence"/>
</dbReference>
<name>A0ABW1SSL0_9LACO</name>
<dbReference type="CDD" id="cd06127">
    <property type="entry name" value="DEDDh"/>
    <property type="match status" value="1"/>
</dbReference>
<proteinExistence type="predicted"/>
<gene>
    <name evidence="2" type="ORF">ACFP1G_06685</name>
</gene>
<dbReference type="InterPro" id="IPR036397">
    <property type="entry name" value="RNaseH_sf"/>
</dbReference>
<dbReference type="SUPFAM" id="SSF52113">
    <property type="entry name" value="BRCT domain"/>
    <property type="match status" value="1"/>
</dbReference>